<keyword evidence="3" id="KW-0479">Metal-binding</keyword>
<dbReference type="GO" id="GO:0006310">
    <property type="term" value="P:DNA recombination"/>
    <property type="evidence" value="ECO:0007669"/>
    <property type="project" value="InterPro"/>
</dbReference>
<evidence type="ECO:0000256" key="9">
    <source>
        <dbReference type="ARBA" id="ARBA00023235"/>
    </source>
</evidence>
<dbReference type="GO" id="GO:0030894">
    <property type="term" value="C:replisome"/>
    <property type="evidence" value="ECO:0007669"/>
    <property type="project" value="TreeGrafter"/>
</dbReference>
<dbReference type="EMBL" id="CP035806">
    <property type="protein sequence ID" value="QBE49452.1"/>
    <property type="molecule type" value="Genomic_DNA"/>
</dbReference>
<comment type="catalytic activity">
    <reaction evidence="10">
        <text>Couples ATP hydrolysis with the unwinding of duplex DNA by translocating in the 3'-5' direction.</text>
        <dbReference type="EC" id="5.6.2.4"/>
    </reaction>
</comment>
<dbReference type="InterPro" id="IPR027417">
    <property type="entry name" value="P-loop_NTPase"/>
</dbReference>
<feature type="compositionally biased region" description="Low complexity" evidence="14">
    <location>
        <begin position="63"/>
        <end position="81"/>
    </location>
</feature>
<dbReference type="CDD" id="cd18794">
    <property type="entry name" value="SF2_C_RecQ"/>
    <property type="match status" value="1"/>
</dbReference>
<evidence type="ECO:0000256" key="6">
    <source>
        <dbReference type="ARBA" id="ARBA00022806"/>
    </source>
</evidence>
<dbReference type="CDD" id="cd17920">
    <property type="entry name" value="DEXHc_RecQ"/>
    <property type="match status" value="1"/>
</dbReference>
<dbReference type="AlphaFoldDB" id="A0A4P6KGG4"/>
<dbReference type="SUPFAM" id="SSF47819">
    <property type="entry name" value="HRDC-like"/>
    <property type="match status" value="1"/>
</dbReference>
<evidence type="ECO:0000256" key="12">
    <source>
        <dbReference type="ARBA" id="ARBA00044535"/>
    </source>
</evidence>
<keyword evidence="19" id="KW-1185">Reference proteome</keyword>
<evidence type="ECO:0000256" key="8">
    <source>
        <dbReference type="ARBA" id="ARBA00023125"/>
    </source>
</evidence>
<keyword evidence="7" id="KW-0067">ATP-binding</keyword>
<dbReference type="Pfam" id="PF09382">
    <property type="entry name" value="RQC"/>
    <property type="match status" value="1"/>
</dbReference>
<dbReference type="GO" id="GO:0005524">
    <property type="term" value="F:ATP binding"/>
    <property type="evidence" value="ECO:0007669"/>
    <property type="project" value="UniProtKB-KW"/>
</dbReference>
<keyword evidence="4" id="KW-0547">Nucleotide-binding</keyword>
<evidence type="ECO:0000313" key="19">
    <source>
        <dbReference type="Proteomes" id="UP000289260"/>
    </source>
</evidence>
<keyword evidence="8" id="KW-0238">DNA-binding</keyword>
<dbReference type="GO" id="GO:0006281">
    <property type="term" value="P:DNA repair"/>
    <property type="evidence" value="ECO:0007669"/>
    <property type="project" value="InterPro"/>
</dbReference>
<feature type="domain" description="Helicase ATP-binding" evidence="16">
    <location>
        <begin position="141"/>
        <end position="309"/>
    </location>
</feature>
<dbReference type="Pfam" id="PF00570">
    <property type="entry name" value="HRDC"/>
    <property type="match status" value="1"/>
</dbReference>
<evidence type="ECO:0000259" key="15">
    <source>
        <dbReference type="PROSITE" id="PS50967"/>
    </source>
</evidence>
<dbReference type="GO" id="GO:0009378">
    <property type="term" value="F:four-way junction helicase activity"/>
    <property type="evidence" value="ECO:0007669"/>
    <property type="project" value="TreeGrafter"/>
</dbReference>
<keyword evidence="9" id="KW-0413">Isomerase</keyword>
<dbReference type="OrthoDB" id="9760034at2"/>
<evidence type="ECO:0000259" key="16">
    <source>
        <dbReference type="PROSITE" id="PS51192"/>
    </source>
</evidence>
<feature type="domain" description="Helicase C-terminal" evidence="17">
    <location>
        <begin position="330"/>
        <end position="478"/>
    </location>
</feature>
<dbReference type="Pfam" id="PF16124">
    <property type="entry name" value="RecQ_Zn_bind"/>
    <property type="match status" value="1"/>
</dbReference>
<dbReference type="RefSeq" id="WP_130110579.1">
    <property type="nucleotide sequence ID" value="NZ_CP035806.1"/>
</dbReference>
<accession>A0A4P6KGG4</accession>
<evidence type="ECO:0000256" key="7">
    <source>
        <dbReference type="ARBA" id="ARBA00022840"/>
    </source>
</evidence>
<evidence type="ECO:0000256" key="3">
    <source>
        <dbReference type="ARBA" id="ARBA00022723"/>
    </source>
</evidence>
<dbReference type="SMART" id="SM00490">
    <property type="entry name" value="HELICc"/>
    <property type="match status" value="1"/>
</dbReference>
<dbReference type="GO" id="GO:0043590">
    <property type="term" value="C:bacterial nucleoid"/>
    <property type="evidence" value="ECO:0007669"/>
    <property type="project" value="TreeGrafter"/>
</dbReference>
<proteinExistence type="inferred from homology"/>
<dbReference type="NCBIfam" id="TIGR00614">
    <property type="entry name" value="recQ_fam"/>
    <property type="match status" value="1"/>
</dbReference>
<dbReference type="Gene3D" id="1.10.150.80">
    <property type="entry name" value="HRDC domain"/>
    <property type="match status" value="1"/>
</dbReference>
<name>A0A4P6KGG4_9MICO</name>
<dbReference type="InterPro" id="IPR018982">
    <property type="entry name" value="RQC_domain"/>
</dbReference>
<dbReference type="InterPro" id="IPR014001">
    <property type="entry name" value="Helicase_ATP-bd"/>
</dbReference>
<keyword evidence="5 18" id="KW-0378">Hydrolase</keyword>
<comment type="cofactor">
    <cofactor evidence="1">
        <name>Mg(2+)</name>
        <dbReference type="ChEBI" id="CHEBI:18420"/>
    </cofactor>
</comment>
<dbReference type="GO" id="GO:0046872">
    <property type="term" value="F:metal ion binding"/>
    <property type="evidence" value="ECO:0007669"/>
    <property type="project" value="UniProtKB-KW"/>
</dbReference>
<dbReference type="InterPro" id="IPR004589">
    <property type="entry name" value="DNA_helicase_ATP-dep_RecQ"/>
</dbReference>
<gene>
    <name evidence="18" type="ORF">EVS81_11880</name>
</gene>
<dbReference type="InterPro" id="IPR036388">
    <property type="entry name" value="WH-like_DNA-bd_sf"/>
</dbReference>
<dbReference type="SMART" id="SM00341">
    <property type="entry name" value="HRDC"/>
    <property type="match status" value="1"/>
</dbReference>
<dbReference type="SUPFAM" id="SSF52540">
    <property type="entry name" value="P-loop containing nucleoside triphosphate hydrolases"/>
    <property type="match status" value="2"/>
</dbReference>
<dbReference type="InterPro" id="IPR002121">
    <property type="entry name" value="HRDC_dom"/>
</dbReference>
<dbReference type="PANTHER" id="PTHR13710:SF105">
    <property type="entry name" value="ATP-DEPENDENT DNA HELICASE Q1"/>
    <property type="match status" value="1"/>
</dbReference>
<protein>
    <recommendedName>
        <fullName evidence="12">ATP-dependent DNA helicase RecQ</fullName>
        <ecNumber evidence="11">5.6.2.4</ecNumber>
    </recommendedName>
    <alternativeName>
        <fullName evidence="13">DNA 3'-5' helicase RecQ</fullName>
    </alternativeName>
</protein>
<dbReference type="SMART" id="SM00956">
    <property type="entry name" value="RQC"/>
    <property type="match status" value="1"/>
</dbReference>
<feature type="region of interest" description="Disordered" evidence="14">
    <location>
        <begin position="508"/>
        <end position="537"/>
    </location>
</feature>
<sequence>MGRRRRGPATRPIPTDGPDAIVSGGGFDEPGFGPADEERWPGEAWGAPPPEGWTDPRRETARGPRAAAGPGPDGAPASPGSAPGPVPGSAPAPTAAPGSAPAPPVAPPASTVPSARGADPLSVLSEVFGYDSFRGEQAAIIEQVSAGGDAVVLMPTGGGKSICYQIPSLMREGTGVVLSPLVALMHDQVAALRLAGVRAAALNSAMSHEDRLEVERAYRAGELELLYLAPERLAAPGTVELLGQGRIALFAIDEAHCVSQWGHDFRPDYLRLGALAERWPDVPRIALTATATPETHREITERLHLENAAHFVSSFDRPNIRYRIVSKQNVRSQLIAFIRGEHAGEAGIVYALSRKRVEQTAAALRDAGIDAVAYHAGLPASERLEAQTRFLREDGVVVVATIAFGMGIDKPDVRFVAHIDLPKSIEGYYQETGRAGRDGLPSEAWLAYGLQDVVQQRQMIEGGDGDAATKANQTRHLNSMLALCEGVECRRAFLLRYFGQDPASSVRHLVGSEPAGDAPSRHPAASEPASGVAGSGPAQAQNCGNCDVCLDPPKLWDATTPAQMLLSTIIRTQRERGRTYAAGQHIDVLRGVGSERVTQMRLDELSTWGIGKEWSVAQWRGLVRHLLAVGLIEARGEWGVLAPTEAAKPVLRGEEQVRMREEIVARGAGRGGRAGGAGGAGGAGSGGAKRSAAAADLSPEQAEIFERLRAWRAGEARKQGVPGYVVFGDATLAALAVHRPATDDEMLAISGIGAVKLERYGAAVLEALAAG</sequence>
<organism evidence="18 19">
    <name type="scientific">Leucobacter triazinivorans</name>
    <dbReference type="NCBI Taxonomy" id="1784719"/>
    <lineage>
        <taxon>Bacteria</taxon>
        <taxon>Bacillati</taxon>
        <taxon>Actinomycetota</taxon>
        <taxon>Actinomycetes</taxon>
        <taxon>Micrococcales</taxon>
        <taxon>Microbacteriaceae</taxon>
        <taxon>Leucobacter</taxon>
    </lineage>
</organism>
<evidence type="ECO:0000256" key="4">
    <source>
        <dbReference type="ARBA" id="ARBA00022741"/>
    </source>
</evidence>
<dbReference type="InterPro" id="IPR032284">
    <property type="entry name" value="RecQ_Zn-bd"/>
</dbReference>
<evidence type="ECO:0000256" key="11">
    <source>
        <dbReference type="ARBA" id="ARBA00034808"/>
    </source>
</evidence>
<evidence type="ECO:0000259" key="17">
    <source>
        <dbReference type="PROSITE" id="PS51194"/>
    </source>
</evidence>
<dbReference type="Gene3D" id="1.10.10.10">
    <property type="entry name" value="Winged helix-like DNA-binding domain superfamily/Winged helix DNA-binding domain"/>
    <property type="match status" value="1"/>
</dbReference>
<evidence type="ECO:0000256" key="1">
    <source>
        <dbReference type="ARBA" id="ARBA00001946"/>
    </source>
</evidence>
<dbReference type="PROSITE" id="PS51192">
    <property type="entry name" value="HELICASE_ATP_BIND_1"/>
    <property type="match status" value="1"/>
</dbReference>
<comment type="similarity">
    <text evidence="2">Belongs to the helicase family. RecQ subfamily.</text>
</comment>
<feature type="compositionally biased region" description="Gly residues" evidence="14">
    <location>
        <begin position="668"/>
        <end position="687"/>
    </location>
</feature>
<dbReference type="GO" id="GO:0006260">
    <property type="term" value="P:DNA replication"/>
    <property type="evidence" value="ECO:0007669"/>
    <property type="project" value="InterPro"/>
</dbReference>
<evidence type="ECO:0000256" key="5">
    <source>
        <dbReference type="ARBA" id="ARBA00022801"/>
    </source>
</evidence>
<evidence type="ECO:0000313" key="18">
    <source>
        <dbReference type="EMBL" id="QBE49452.1"/>
    </source>
</evidence>
<dbReference type="Pfam" id="PF00270">
    <property type="entry name" value="DEAD"/>
    <property type="match status" value="1"/>
</dbReference>
<feature type="domain" description="HRDC" evidence="15">
    <location>
        <begin position="698"/>
        <end position="771"/>
    </location>
</feature>
<dbReference type="FunFam" id="3.40.50.300:FF:000296">
    <property type="entry name" value="ATP-dependent DNA helicase RecQ"/>
    <property type="match status" value="1"/>
</dbReference>
<dbReference type="PROSITE" id="PS50967">
    <property type="entry name" value="HRDC"/>
    <property type="match status" value="1"/>
</dbReference>
<dbReference type="Gene3D" id="3.40.50.300">
    <property type="entry name" value="P-loop containing nucleotide triphosphate hydrolases"/>
    <property type="match status" value="2"/>
</dbReference>
<dbReference type="EC" id="5.6.2.4" evidence="11"/>
<dbReference type="GO" id="GO:0003677">
    <property type="term" value="F:DNA binding"/>
    <property type="evidence" value="ECO:0007669"/>
    <property type="project" value="UniProtKB-KW"/>
</dbReference>
<keyword evidence="6 18" id="KW-0347">Helicase</keyword>
<dbReference type="PANTHER" id="PTHR13710">
    <property type="entry name" value="DNA HELICASE RECQ FAMILY MEMBER"/>
    <property type="match status" value="1"/>
</dbReference>
<evidence type="ECO:0000256" key="2">
    <source>
        <dbReference type="ARBA" id="ARBA00005446"/>
    </source>
</evidence>
<dbReference type="InterPro" id="IPR044876">
    <property type="entry name" value="HRDC_dom_sf"/>
</dbReference>
<dbReference type="InterPro" id="IPR001650">
    <property type="entry name" value="Helicase_C-like"/>
</dbReference>
<dbReference type="InterPro" id="IPR011545">
    <property type="entry name" value="DEAD/DEAH_box_helicase_dom"/>
</dbReference>
<feature type="region of interest" description="Disordered" evidence="14">
    <location>
        <begin position="668"/>
        <end position="695"/>
    </location>
</feature>
<dbReference type="GO" id="GO:0005737">
    <property type="term" value="C:cytoplasm"/>
    <property type="evidence" value="ECO:0007669"/>
    <property type="project" value="TreeGrafter"/>
</dbReference>
<dbReference type="GO" id="GO:0016787">
    <property type="term" value="F:hydrolase activity"/>
    <property type="evidence" value="ECO:0007669"/>
    <property type="project" value="UniProtKB-KW"/>
</dbReference>
<evidence type="ECO:0000256" key="13">
    <source>
        <dbReference type="ARBA" id="ARBA00044550"/>
    </source>
</evidence>
<dbReference type="InterPro" id="IPR010997">
    <property type="entry name" value="HRDC-like_sf"/>
</dbReference>
<dbReference type="FunFam" id="3.40.50.300:FF:000156">
    <property type="entry name" value="ATP-dependent DNA helicase recQ"/>
    <property type="match status" value="1"/>
</dbReference>
<evidence type="ECO:0000256" key="14">
    <source>
        <dbReference type="SAM" id="MobiDB-lite"/>
    </source>
</evidence>
<dbReference type="Proteomes" id="UP000289260">
    <property type="component" value="Chromosome"/>
</dbReference>
<dbReference type="KEGG" id="ltr:EVS81_11880"/>
<reference evidence="18 19" key="1">
    <citation type="submission" date="2019-02" db="EMBL/GenBank/DDBJ databases">
        <authorList>
            <person name="Sun L."/>
            <person name="Pan D."/>
            <person name="Wu X."/>
        </authorList>
    </citation>
    <scope>NUCLEOTIDE SEQUENCE [LARGE SCALE GENOMIC DNA]</scope>
    <source>
        <strain evidence="18 19">JW-1</strain>
    </source>
</reference>
<dbReference type="SMART" id="SM00487">
    <property type="entry name" value="DEXDc"/>
    <property type="match status" value="1"/>
</dbReference>
<dbReference type="Pfam" id="PF00271">
    <property type="entry name" value="Helicase_C"/>
    <property type="match status" value="1"/>
</dbReference>
<feature type="region of interest" description="Disordered" evidence="14">
    <location>
        <begin position="1"/>
        <end position="117"/>
    </location>
</feature>
<dbReference type="PROSITE" id="PS51194">
    <property type="entry name" value="HELICASE_CTER"/>
    <property type="match status" value="1"/>
</dbReference>
<dbReference type="GO" id="GO:0043138">
    <property type="term" value="F:3'-5' DNA helicase activity"/>
    <property type="evidence" value="ECO:0007669"/>
    <property type="project" value="UniProtKB-EC"/>
</dbReference>
<evidence type="ECO:0000256" key="10">
    <source>
        <dbReference type="ARBA" id="ARBA00034617"/>
    </source>
</evidence>